<organism evidence="4 5">
    <name type="scientific">Mycobacterium conspicuum</name>
    <dbReference type="NCBI Taxonomy" id="44010"/>
    <lineage>
        <taxon>Bacteria</taxon>
        <taxon>Bacillati</taxon>
        <taxon>Actinomycetota</taxon>
        <taxon>Actinomycetes</taxon>
        <taxon>Mycobacteriales</taxon>
        <taxon>Mycobacteriaceae</taxon>
        <taxon>Mycobacterium</taxon>
    </lineage>
</organism>
<dbReference type="EMBL" id="AP022613">
    <property type="protein sequence ID" value="BBZ42197.1"/>
    <property type="molecule type" value="Genomic_DNA"/>
</dbReference>
<evidence type="ECO:0000313" key="4">
    <source>
        <dbReference type="EMBL" id="BBZ42197.1"/>
    </source>
</evidence>
<protein>
    <submittedName>
        <fullName evidence="4">TetR family transcriptional regulator</fullName>
    </submittedName>
</protein>
<gene>
    <name evidence="4" type="ORF">MCNS_52600</name>
</gene>
<dbReference type="PROSITE" id="PS01081">
    <property type="entry name" value="HTH_TETR_1"/>
    <property type="match status" value="1"/>
</dbReference>
<dbReference type="Gene3D" id="1.10.10.60">
    <property type="entry name" value="Homeodomain-like"/>
    <property type="match status" value="1"/>
</dbReference>
<dbReference type="SUPFAM" id="SSF46689">
    <property type="entry name" value="Homeodomain-like"/>
    <property type="match status" value="1"/>
</dbReference>
<reference evidence="4 5" key="1">
    <citation type="journal article" date="2019" name="Emerg. Microbes Infect.">
        <title>Comprehensive subspecies identification of 175 nontuberculous mycobacteria species based on 7547 genomic profiles.</title>
        <authorList>
            <person name="Matsumoto Y."/>
            <person name="Kinjo T."/>
            <person name="Motooka D."/>
            <person name="Nabeya D."/>
            <person name="Jung N."/>
            <person name="Uechi K."/>
            <person name="Horii T."/>
            <person name="Iida T."/>
            <person name="Fujita J."/>
            <person name="Nakamura S."/>
        </authorList>
    </citation>
    <scope>NUCLEOTIDE SEQUENCE [LARGE SCALE GENOMIC DNA]</scope>
    <source>
        <strain evidence="4 5">JCM 14738</strain>
    </source>
</reference>
<keyword evidence="3" id="KW-0804">Transcription</keyword>
<dbReference type="GO" id="GO:0003700">
    <property type="term" value="F:DNA-binding transcription factor activity"/>
    <property type="evidence" value="ECO:0007669"/>
    <property type="project" value="TreeGrafter"/>
</dbReference>
<dbReference type="InterPro" id="IPR050109">
    <property type="entry name" value="HTH-type_TetR-like_transc_reg"/>
</dbReference>
<dbReference type="InterPro" id="IPR023772">
    <property type="entry name" value="DNA-bd_HTH_TetR-type_CS"/>
</dbReference>
<dbReference type="STRING" id="44010.AWC00_22670"/>
<accession>A0A1X1T066</accession>
<name>A0A1X1T066_9MYCO</name>
<dbReference type="PANTHER" id="PTHR30055:SF238">
    <property type="entry name" value="MYCOFACTOCIN BIOSYNTHESIS TRANSCRIPTIONAL REGULATOR MFTR-RELATED"/>
    <property type="match status" value="1"/>
</dbReference>
<keyword evidence="5" id="KW-1185">Reference proteome</keyword>
<dbReference type="Proteomes" id="UP000467385">
    <property type="component" value="Chromosome"/>
</dbReference>
<dbReference type="GO" id="GO:0000976">
    <property type="term" value="F:transcription cis-regulatory region binding"/>
    <property type="evidence" value="ECO:0007669"/>
    <property type="project" value="TreeGrafter"/>
</dbReference>
<dbReference type="OrthoDB" id="3235020at2"/>
<evidence type="ECO:0000256" key="1">
    <source>
        <dbReference type="ARBA" id="ARBA00023015"/>
    </source>
</evidence>
<keyword evidence="1" id="KW-0805">Transcription regulation</keyword>
<proteinExistence type="predicted"/>
<evidence type="ECO:0000256" key="2">
    <source>
        <dbReference type="ARBA" id="ARBA00023125"/>
    </source>
</evidence>
<dbReference type="InterPro" id="IPR009057">
    <property type="entry name" value="Homeodomain-like_sf"/>
</dbReference>
<dbReference type="Pfam" id="PF00440">
    <property type="entry name" value="TetR_N"/>
    <property type="match status" value="1"/>
</dbReference>
<sequence length="207" mass="22754">MVRPAQTARSERTREALRQAAVVRFLAQGVEDTSAEQIAADAGVSLRTFYRHFTSKHDLLFADYTGLNWFRAALDARPNDEPIIDSVQSAIFAFPYDVEAVTKIATLRVGGLDQGRIVRHIRDVQADLADAIAGQLERRSRRAEYTSDARLRITVAARCIAAAVFGAMEAWMVGDDRSLGELARMSHTALESLRDGISGTWADAVSS</sequence>
<evidence type="ECO:0000256" key="3">
    <source>
        <dbReference type="ARBA" id="ARBA00023163"/>
    </source>
</evidence>
<dbReference type="InterPro" id="IPR001647">
    <property type="entry name" value="HTH_TetR"/>
</dbReference>
<dbReference type="PRINTS" id="PR00455">
    <property type="entry name" value="HTHTETR"/>
</dbReference>
<keyword evidence="2" id="KW-0238">DNA-binding</keyword>
<dbReference type="PANTHER" id="PTHR30055">
    <property type="entry name" value="HTH-TYPE TRANSCRIPTIONAL REGULATOR RUTR"/>
    <property type="match status" value="1"/>
</dbReference>
<dbReference type="AlphaFoldDB" id="A0A1X1T066"/>
<dbReference type="PROSITE" id="PS50977">
    <property type="entry name" value="HTH_TETR_2"/>
    <property type="match status" value="1"/>
</dbReference>
<dbReference type="Gene3D" id="1.10.357.10">
    <property type="entry name" value="Tetracycline Repressor, domain 2"/>
    <property type="match status" value="1"/>
</dbReference>
<evidence type="ECO:0000313" key="5">
    <source>
        <dbReference type="Proteomes" id="UP000467385"/>
    </source>
</evidence>
<dbReference type="RefSeq" id="WP_085235037.1">
    <property type="nucleotide sequence ID" value="NZ_AP022613.1"/>
</dbReference>